<evidence type="ECO:0000313" key="2">
    <source>
        <dbReference type="EMBL" id="VEL34430.1"/>
    </source>
</evidence>
<organism evidence="2 3">
    <name type="scientific">Protopolystoma xenopodis</name>
    <dbReference type="NCBI Taxonomy" id="117903"/>
    <lineage>
        <taxon>Eukaryota</taxon>
        <taxon>Metazoa</taxon>
        <taxon>Spiralia</taxon>
        <taxon>Lophotrochozoa</taxon>
        <taxon>Platyhelminthes</taxon>
        <taxon>Monogenea</taxon>
        <taxon>Polyopisthocotylea</taxon>
        <taxon>Polystomatidea</taxon>
        <taxon>Polystomatidae</taxon>
        <taxon>Protopolystoma</taxon>
    </lineage>
</organism>
<feature type="compositionally biased region" description="Gly residues" evidence="1">
    <location>
        <begin position="40"/>
        <end position="54"/>
    </location>
</feature>
<protein>
    <submittedName>
        <fullName evidence="2">Uncharacterized protein</fullName>
    </submittedName>
</protein>
<evidence type="ECO:0000256" key="1">
    <source>
        <dbReference type="SAM" id="MobiDB-lite"/>
    </source>
</evidence>
<evidence type="ECO:0000313" key="3">
    <source>
        <dbReference type="Proteomes" id="UP000784294"/>
    </source>
</evidence>
<keyword evidence="3" id="KW-1185">Reference proteome</keyword>
<feature type="compositionally biased region" description="Low complexity" evidence="1">
    <location>
        <begin position="170"/>
        <end position="179"/>
    </location>
</feature>
<dbReference type="Proteomes" id="UP000784294">
    <property type="component" value="Unassembled WGS sequence"/>
</dbReference>
<accession>A0A448XE22</accession>
<sequence length="266" mass="27168">MTEYFSQCEVAQFETDWHPSSRSASSSASQNVNWRSGATVGSGGTKSGHSGGEMSGQNAIHMHPQLYSGGSAGGCGMGMMMGHQHSHEMSCNGLCGGMHSYDVIDACPGNNSKGSGMIMTRGYHAGPQGQGAPAMLMLGGMATGSGPSGGGSSGGGGSAVAGGGGGGSVAGATGSGKASLPPASHHSPEQRTSYREAKGTAKLYLQSRVVDRAHAHAHTHKHTHTHSQRAGPETFYLVSSGQQFIVNNFPTAQLSCVRTAIQWRGY</sequence>
<reference evidence="2" key="1">
    <citation type="submission" date="2018-11" db="EMBL/GenBank/DDBJ databases">
        <authorList>
            <consortium name="Pathogen Informatics"/>
        </authorList>
    </citation>
    <scope>NUCLEOTIDE SEQUENCE</scope>
</reference>
<dbReference type="EMBL" id="CAAALY010247642">
    <property type="protein sequence ID" value="VEL34430.1"/>
    <property type="molecule type" value="Genomic_DNA"/>
</dbReference>
<gene>
    <name evidence="2" type="ORF">PXEA_LOCUS27870</name>
</gene>
<feature type="region of interest" description="Disordered" evidence="1">
    <location>
        <begin position="143"/>
        <end position="195"/>
    </location>
</feature>
<comment type="caution">
    <text evidence="2">The sequence shown here is derived from an EMBL/GenBank/DDBJ whole genome shotgun (WGS) entry which is preliminary data.</text>
</comment>
<feature type="compositionally biased region" description="Basic and acidic residues" evidence="1">
    <location>
        <begin position="186"/>
        <end position="195"/>
    </location>
</feature>
<dbReference type="AlphaFoldDB" id="A0A448XE22"/>
<feature type="compositionally biased region" description="Gly residues" evidence="1">
    <location>
        <begin position="143"/>
        <end position="169"/>
    </location>
</feature>
<proteinExistence type="predicted"/>
<feature type="compositionally biased region" description="Low complexity" evidence="1">
    <location>
        <begin position="20"/>
        <end position="29"/>
    </location>
</feature>
<name>A0A448XE22_9PLAT</name>
<feature type="region of interest" description="Disordered" evidence="1">
    <location>
        <begin position="16"/>
        <end position="57"/>
    </location>
</feature>